<comment type="caution">
    <text evidence="1">The sequence shown here is derived from an EMBL/GenBank/DDBJ whole genome shotgun (WGS) entry which is preliminary data.</text>
</comment>
<dbReference type="Proteomes" id="UP000236291">
    <property type="component" value="Unassembled WGS sequence"/>
</dbReference>
<dbReference type="EMBL" id="ASHM01104181">
    <property type="protein sequence ID" value="PNX68109.1"/>
    <property type="molecule type" value="Genomic_DNA"/>
</dbReference>
<reference evidence="1 2" key="2">
    <citation type="journal article" date="2017" name="Front. Plant Sci.">
        <title>Gene Classification and Mining of Molecular Markers Useful in Red Clover (Trifolium pratense) Breeding.</title>
        <authorList>
            <person name="Istvanek J."/>
            <person name="Dluhosova J."/>
            <person name="Dluhos P."/>
            <person name="Patkova L."/>
            <person name="Nedelnik J."/>
            <person name="Repkova J."/>
        </authorList>
    </citation>
    <scope>NUCLEOTIDE SEQUENCE [LARGE SCALE GENOMIC DNA]</scope>
    <source>
        <strain evidence="2">cv. Tatra</strain>
        <tissue evidence="1">Young leaves</tissue>
    </source>
</reference>
<evidence type="ECO:0000313" key="1">
    <source>
        <dbReference type="EMBL" id="PNX68109.1"/>
    </source>
</evidence>
<accession>A0A2K3KPB8</accession>
<feature type="non-terminal residue" evidence="1">
    <location>
        <position position="14"/>
    </location>
</feature>
<name>A0A2K3KPB8_TRIPR</name>
<gene>
    <name evidence="1" type="ORF">L195_g055989</name>
</gene>
<proteinExistence type="predicted"/>
<sequence>MTVAGSGGDEMEQQ</sequence>
<protein>
    <submittedName>
        <fullName evidence="1">Uncharacterized protein</fullName>
    </submittedName>
</protein>
<evidence type="ECO:0000313" key="2">
    <source>
        <dbReference type="Proteomes" id="UP000236291"/>
    </source>
</evidence>
<reference evidence="1 2" key="1">
    <citation type="journal article" date="2014" name="Am. J. Bot.">
        <title>Genome assembly and annotation for red clover (Trifolium pratense; Fabaceae).</title>
        <authorList>
            <person name="Istvanek J."/>
            <person name="Jaros M."/>
            <person name="Krenek A."/>
            <person name="Repkova J."/>
        </authorList>
    </citation>
    <scope>NUCLEOTIDE SEQUENCE [LARGE SCALE GENOMIC DNA]</scope>
    <source>
        <strain evidence="2">cv. Tatra</strain>
        <tissue evidence="1">Young leaves</tissue>
    </source>
</reference>
<organism evidence="1 2">
    <name type="scientific">Trifolium pratense</name>
    <name type="common">Red clover</name>
    <dbReference type="NCBI Taxonomy" id="57577"/>
    <lineage>
        <taxon>Eukaryota</taxon>
        <taxon>Viridiplantae</taxon>
        <taxon>Streptophyta</taxon>
        <taxon>Embryophyta</taxon>
        <taxon>Tracheophyta</taxon>
        <taxon>Spermatophyta</taxon>
        <taxon>Magnoliopsida</taxon>
        <taxon>eudicotyledons</taxon>
        <taxon>Gunneridae</taxon>
        <taxon>Pentapetalae</taxon>
        <taxon>rosids</taxon>
        <taxon>fabids</taxon>
        <taxon>Fabales</taxon>
        <taxon>Fabaceae</taxon>
        <taxon>Papilionoideae</taxon>
        <taxon>50 kb inversion clade</taxon>
        <taxon>NPAAA clade</taxon>
        <taxon>Hologalegina</taxon>
        <taxon>IRL clade</taxon>
        <taxon>Trifolieae</taxon>
        <taxon>Trifolium</taxon>
    </lineage>
</organism>